<evidence type="ECO:0000313" key="5">
    <source>
        <dbReference type="Proteomes" id="UP001204320"/>
    </source>
</evidence>
<dbReference type="RefSeq" id="WP_158553436.1">
    <property type="nucleotide sequence ID" value="NZ_JANSKA010000005.1"/>
</dbReference>
<keyword evidence="5" id="KW-1185">Reference proteome</keyword>
<dbReference type="Gene3D" id="1.10.357.10">
    <property type="entry name" value="Tetracycline Repressor, domain 2"/>
    <property type="match status" value="1"/>
</dbReference>
<sequence>MGVQSTGHIDLRVKRSQAAIRAAVVSLLSEKPTQDITAKDVAERALINKKTFYAHYPSVRAVLQEIENDAVSEVSGIVEAGDVSTPPGLSKVLSQLKALSADGASAFGALARTPARTLLSERLRQDLSGHLGSLSAVSSQLSASLSSGVSCAVDFAAGGIVSLLASWLFGERVMSEDELSQAVIRSVRSCIGAGCSLAATPTGDANRA</sequence>
<keyword evidence="1 2" id="KW-0238">DNA-binding</keyword>
<dbReference type="InterPro" id="IPR009057">
    <property type="entry name" value="Homeodomain-like_sf"/>
</dbReference>
<evidence type="ECO:0000256" key="1">
    <source>
        <dbReference type="ARBA" id="ARBA00023125"/>
    </source>
</evidence>
<dbReference type="PROSITE" id="PS50977">
    <property type="entry name" value="HTH_TETR_2"/>
    <property type="match status" value="1"/>
</dbReference>
<name>A0ABT1Z9D9_9ACTN</name>
<dbReference type="EMBL" id="JANSKA010000005">
    <property type="protein sequence ID" value="MCR9036831.1"/>
    <property type="molecule type" value="Genomic_DNA"/>
</dbReference>
<protein>
    <submittedName>
        <fullName evidence="4">TetR/AcrR family transcriptional regulator</fullName>
    </submittedName>
</protein>
<reference evidence="4 5" key="1">
    <citation type="submission" date="2022-08" db="EMBL/GenBank/DDBJ databases">
        <title>Tractidigestivibacter montrealensis type strain KD21.</title>
        <authorList>
            <person name="Diop K."/>
            <person name="Richard C."/>
            <person name="Routy B."/>
        </authorList>
    </citation>
    <scope>NUCLEOTIDE SEQUENCE [LARGE SCALE GENOMIC DNA]</scope>
    <source>
        <strain evidence="4 5">KD21</strain>
    </source>
</reference>
<evidence type="ECO:0000259" key="3">
    <source>
        <dbReference type="PROSITE" id="PS50977"/>
    </source>
</evidence>
<dbReference type="SUPFAM" id="SSF46689">
    <property type="entry name" value="Homeodomain-like"/>
    <property type="match status" value="1"/>
</dbReference>
<organism evidence="4 5">
    <name type="scientific">Tractidigestivibacter montrealensis</name>
    <dbReference type="NCBI Taxonomy" id="2972466"/>
    <lineage>
        <taxon>Bacteria</taxon>
        <taxon>Bacillati</taxon>
        <taxon>Actinomycetota</taxon>
        <taxon>Coriobacteriia</taxon>
        <taxon>Coriobacteriales</taxon>
        <taxon>Atopobiaceae</taxon>
        <taxon>Tractidigestivibacter</taxon>
    </lineage>
</organism>
<gene>
    <name evidence="4" type="ORF">NVS32_07725</name>
</gene>
<feature type="domain" description="HTH tetR-type" evidence="3">
    <location>
        <begin position="14"/>
        <end position="74"/>
    </location>
</feature>
<comment type="caution">
    <text evidence="4">The sequence shown here is derived from an EMBL/GenBank/DDBJ whole genome shotgun (WGS) entry which is preliminary data.</text>
</comment>
<evidence type="ECO:0000256" key="2">
    <source>
        <dbReference type="PROSITE-ProRule" id="PRU00335"/>
    </source>
</evidence>
<dbReference type="Proteomes" id="UP001204320">
    <property type="component" value="Unassembled WGS sequence"/>
</dbReference>
<dbReference type="InterPro" id="IPR001647">
    <property type="entry name" value="HTH_TetR"/>
</dbReference>
<evidence type="ECO:0000313" key="4">
    <source>
        <dbReference type="EMBL" id="MCR9036831.1"/>
    </source>
</evidence>
<dbReference type="Pfam" id="PF00440">
    <property type="entry name" value="TetR_N"/>
    <property type="match status" value="1"/>
</dbReference>
<feature type="DNA-binding region" description="H-T-H motif" evidence="2">
    <location>
        <begin position="37"/>
        <end position="56"/>
    </location>
</feature>
<proteinExistence type="predicted"/>
<accession>A0ABT1Z9D9</accession>